<dbReference type="NCBIfam" id="TIGR00254">
    <property type="entry name" value="GGDEF"/>
    <property type="match status" value="1"/>
</dbReference>
<name>A0A484PWX2_9ZZZZ</name>
<dbReference type="GO" id="GO:0043709">
    <property type="term" value="P:cell adhesion involved in single-species biofilm formation"/>
    <property type="evidence" value="ECO:0007669"/>
    <property type="project" value="TreeGrafter"/>
</dbReference>
<dbReference type="SMART" id="SM00267">
    <property type="entry name" value="GGDEF"/>
    <property type="match status" value="1"/>
</dbReference>
<dbReference type="InterPro" id="IPR029787">
    <property type="entry name" value="Nucleotide_cyclase"/>
</dbReference>
<reference evidence="3" key="1">
    <citation type="submission" date="2019-03" db="EMBL/GenBank/DDBJ databases">
        <authorList>
            <person name="Danneels B."/>
        </authorList>
    </citation>
    <scope>NUCLEOTIDE SEQUENCE</scope>
</reference>
<dbReference type="GO" id="GO:0005886">
    <property type="term" value="C:plasma membrane"/>
    <property type="evidence" value="ECO:0007669"/>
    <property type="project" value="TreeGrafter"/>
</dbReference>
<proteinExistence type="predicted"/>
<dbReference type="GO" id="GO:1902201">
    <property type="term" value="P:negative regulation of bacterial-type flagellum-dependent cell motility"/>
    <property type="evidence" value="ECO:0007669"/>
    <property type="project" value="TreeGrafter"/>
</dbReference>
<dbReference type="PROSITE" id="PS50887">
    <property type="entry name" value="GGDEF"/>
    <property type="match status" value="1"/>
</dbReference>
<dbReference type="InterPro" id="IPR050469">
    <property type="entry name" value="Diguanylate_Cyclase"/>
</dbReference>
<dbReference type="PANTHER" id="PTHR45138">
    <property type="entry name" value="REGULATORY COMPONENTS OF SENSORY TRANSDUCTION SYSTEM"/>
    <property type="match status" value="1"/>
</dbReference>
<protein>
    <submittedName>
        <fullName evidence="3">GGDEF domain protein</fullName>
    </submittedName>
</protein>
<dbReference type="EMBL" id="CAADHY010000024">
    <property type="protein sequence ID" value="VFR29007.1"/>
    <property type="molecule type" value="Genomic_DNA"/>
</dbReference>
<evidence type="ECO:0000313" key="3">
    <source>
        <dbReference type="EMBL" id="VFR29007.1"/>
    </source>
</evidence>
<dbReference type="InterPro" id="IPR000160">
    <property type="entry name" value="GGDEF_dom"/>
</dbReference>
<dbReference type="CDD" id="cd01949">
    <property type="entry name" value="GGDEF"/>
    <property type="match status" value="1"/>
</dbReference>
<feature type="transmembrane region" description="Helical" evidence="1">
    <location>
        <begin position="41"/>
        <end position="57"/>
    </location>
</feature>
<feature type="domain" description="GGDEF" evidence="2">
    <location>
        <begin position="340"/>
        <end position="474"/>
    </location>
</feature>
<dbReference type="PANTHER" id="PTHR45138:SF9">
    <property type="entry name" value="DIGUANYLATE CYCLASE DGCM-RELATED"/>
    <property type="match status" value="1"/>
</dbReference>
<keyword evidence="1" id="KW-0812">Transmembrane</keyword>
<evidence type="ECO:0000259" key="2">
    <source>
        <dbReference type="PROSITE" id="PS50887"/>
    </source>
</evidence>
<keyword evidence="1" id="KW-1133">Transmembrane helix</keyword>
<sequence length="487" mass="51586">MTPTPAAANRYALTVARDALCVMLLVYLLCIAGILTRPLGLLAAFWPANAVLLGLFVRRPRLAGPGGWLGATLGYLAADLLTGTPLWPALWLNATNLASVGVSYLLFRPLSYDDRRLRRPQAVMLVFWICAAGAGAAALVGTLLAPALAGLDFATSALSWFTGELTNNLVMLPVLLTAPTLTLRALRPRQSLLRLQQIVRSASGPALTLAASVPATLLIGGPGALAFPIPALLWCALSFSPFTTAVLTALVNAWQMIAVTLDLLPNLVVEGSPQAIISMRLGVTLLALGPITAASISTTRRETLRILGHQLNHDSLTGALTRGALLKQGAAAFTQLKPQQPVAVLMLDIDHFKRINDHYGHATGDHTLAVFAATIAANLRANDLFGRLGGEEFAIIMPDTTPARAQEVAERLRAQTEQAHVQVAEGHAPLQLTVSIGVAHQTPGHTLPQALALADKLLYEAKAAGRNCVRSNAAPTTDHNQMELAQM</sequence>
<feature type="transmembrane region" description="Helical" evidence="1">
    <location>
        <begin position="12"/>
        <end position="35"/>
    </location>
</feature>
<organism evidence="3">
    <name type="scientific">plant metagenome</name>
    <dbReference type="NCBI Taxonomy" id="1297885"/>
    <lineage>
        <taxon>unclassified sequences</taxon>
        <taxon>metagenomes</taxon>
        <taxon>organismal metagenomes</taxon>
    </lineage>
</organism>
<dbReference type="InterPro" id="IPR043128">
    <property type="entry name" value="Rev_trsase/Diguanyl_cyclase"/>
</dbReference>
<feature type="transmembrane region" description="Helical" evidence="1">
    <location>
        <begin position="90"/>
        <end position="110"/>
    </location>
</feature>
<dbReference type="FunFam" id="3.30.70.270:FF:000001">
    <property type="entry name" value="Diguanylate cyclase domain protein"/>
    <property type="match status" value="1"/>
</dbReference>
<dbReference type="SUPFAM" id="SSF55073">
    <property type="entry name" value="Nucleotide cyclase"/>
    <property type="match status" value="1"/>
</dbReference>
<feature type="transmembrane region" description="Helical" evidence="1">
    <location>
        <begin position="122"/>
        <end position="149"/>
    </location>
</feature>
<feature type="transmembrane region" description="Helical" evidence="1">
    <location>
        <begin position="231"/>
        <end position="254"/>
    </location>
</feature>
<evidence type="ECO:0000256" key="1">
    <source>
        <dbReference type="SAM" id="Phobius"/>
    </source>
</evidence>
<feature type="transmembrane region" description="Helical" evidence="1">
    <location>
        <begin position="62"/>
        <end position="78"/>
    </location>
</feature>
<dbReference type="GO" id="GO:0052621">
    <property type="term" value="F:diguanylate cyclase activity"/>
    <property type="evidence" value="ECO:0007669"/>
    <property type="project" value="TreeGrafter"/>
</dbReference>
<dbReference type="Gene3D" id="3.30.70.270">
    <property type="match status" value="1"/>
</dbReference>
<dbReference type="Pfam" id="PF00990">
    <property type="entry name" value="GGDEF"/>
    <property type="match status" value="1"/>
</dbReference>
<accession>A0A484PWX2</accession>
<keyword evidence="1" id="KW-0472">Membrane</keyword>
<dbReference type="AlphaFoldDB" id="A0A484PWX2"/>
<gene>
    <name evidence="3" type="ORF">AMP9_1465</name>
</gene>